<dbReference type="Proteomes" id="UP000663882">
    <property type="component" value="Unassembled WGS sequence"/>
</dbReference>
<evidence type="ECO:0000313" key="2">
    <source>
        <dbReference type="EMBL" id="CAF1314518.1"/>
    </source>
</evidence>
<organism evidence="2 3">
    <name type="scientific">Rotaria sordida</name>
    <dbReference type="NCBI Taxonomy" id="392033"/>
    <lineage>
        <taxon>Eukaryota</taxon>
        <taxon>Metazoa</taxon>
        <taxon>Spiralia</taxon>
        <taxon>Gnathifera</taxon>
        <taxon>Rotifera</taxon>
        <taxon>Eurotatoria</taxon>
        <taxon>Bdelloidea</taxon>
        <taxon>Philodinida</taxon>
        <taxon>Philodinidae</taxon>
        <taxon>Rotaria</taxon>
    </lineage>
</organism>
<dbReference type="EMBL" id="CAJNOU010002362">
    <property type="protein sequence ID" value="CAF1314518.1"/>
    <property type="molecule type" value="Genomic_DNA"/>
</dbReference>
<gene>
    <name evidence="1" type="ORF">RFH988_LOCUS27121</name>
    <name evidence="2" type="ORF">SEV965_LOCUS26976</name>
</gene>
<evidence type="ECO:0000313" key="1">
    <source>
        <dbReference type="EMBL" id="CAF1250051.1"/>
    </source>
</evidence>
<reference evidence="2" key="1">
    <citation type="submission" date="2021-02" db="EMBL/GenBank/DDBJ databases">
        <authorList>
            <person name="Nowell W R."/>
        </authorList>
    </citation>
    <scope>NUCLEOTIDE SEQUENCE</scope>
</reference>
<sequence>MSSAMLLSTSYLISSTISLPKQMPIEMQIDESTSTPAPTQVQQETTLTQSTTTAILIASSAMLSSTSYNAIATDLSLDQTKSLQPNQIYQFMVTLINRQDSSRQYNGYLFVKVEKTNVPMVVVA</sequence>
<comment type="caution">
    <text evidence="2">The sequence shown here is derived from an EMBL/GenBank/DDBJ whole genome shotgun (WGS) entry which is preliminary data.</text>
</comment>
<evidence type="ECO:0000313" key="3">
    <source>
        <dbReference type="Proteomes" id="UP000663889"/>
    </source>
</evidence>
<accession>A0A815EQ24</accession>
<proteinExistence type="predicted"/>
<dbReference type="EMBL" id="CAJNOO010002251">
    <property type="protein sequence ID" value="CAF1250051.1"/>
    <property type="molecule type" value="Genomic_DNA"/>
</dbReference>
<name>A0A815EQ24_9BILA</name>
<dbReference type="Proteomes" id="UP000663889">
    <property type="component" value="Unassembled WGS sequence"/>
</dbReference>
<protein>
    <submittedName>
        <fullName evidence="2">Uncharacterized protein</fullName>
    </submittedName>
</protein>
<dbReference type="AlphaFoldDB" id="A0A815EQ24"/>